<name>A0A6P1ZD16_9BACT</name>
<evidence type="ECO:0000256" key="5">
    <source>
        <dbReference type="ARBA" id="ARBA00022989"/>
    </source>
</evidence>
<comment type="caution">
    <text evidence="11">The sequence shown here is derived from an EMBL/GenBank/DDBJ whole genome shotgun (WGS) entry which is preliminary data.</text>
</comment>
<dbReference type="PANTHER" id="PTHR24221">
    <property type="entry name" value="ATP-BINDING CASSETTE SUB-FAMILY B"/>
    <property type="match status" value="1"/>
</dbReference>
<dbReference type="GO" id="GO:0034040">
    <property type="term" value="F:ATPase-coupled lipid transmembrane transporter activity"/>
    <property type="evidence" value="ECO:0007669"/>
    <property type="project" value="TreeGrafter"/>
</dbReference>
<keyword evidence="5 8" id="KW-1133">Transmembrane helix</keyword>
<dbReference type="RefSeq" id="WP_144307283.1">
    <property type="nucleotide sequence ID" value="NZ_QMIF01000021.1"/>
</dbReference>
<reference evidence="11 12" key="1">
    <citation type="submission" date="2018-06" db="EMBL/GenBank/DDBJ databases">
        <title>Complete genome of Desulfovibrio marinus P48SEP.</title>
        <authorList>
            <person name="Crispim J.S."/>
            <person name="Vidigal P.M.P."/>
            <person name="Silva L.C.F."/>
            <person name="Araujo L.C."/>
            <person name="Laguardia C.N."/>
            <person name="Dias R.S."/>
            <person name="Sousa M.P."/>
            <person name="Paula S.O."/>
            <person name="Silva C."/>
        </authorList>
    </citation>
    <scope>NUCLEOTIDE SEQUENCE [LARGE SCALE GENOMIC DNA]</scope>
    <source>
        <strain evidence="11 12">P48SEP</strain>
    </source>
</reference>
<keyword evidence="4" id="KW-0067">ATP-binding</keyword>
<dbReference type="PROSITE" id="PS50929">
    <property type="entry name" value="ABC_TM1F"/>
    <property type="match status" value="1"/>
</dbReference>
<proteinExistence type="predicted"/>
<evidence type="ECO:0000256" key="3">
    <source>
        <dbReference type="ARBA" id="ARBA00022741"/>
    </source>
</evidence>
<dbReference type="GO" id="GO:0005524">
    <property type="term" value="F:ATP binding"/>
    <property type="evidence" value="ECO:0007669"/>
    <property type="project" value="UniProtKB-KW"/>
</dbReference>
<feature type="transmembrane region" description="Helical" evidence="8">
    <location>
        <begin position="307"/>
        <end position="332"/>
    </location>
</feature>
<dbReference type="InterPro" id="IPR003439">
    <property type="entry name" value="ABC_transporter-like_ATP-bd"/>
</dbReference>
<feature type="domain" description="ABC transmembrane type-1" evidence="10">
    <location>
        <begin position="200"/>
        <end position="480"/>
    </location>
</feature>
<dbReference type="GO" id="GO:0140359">
    <property type="term" value="F:ABC-type transporter activity"/>
    <property type="evidence" value="ECO:0007669"/>
    <property type="project" value="InterPro"/>
</dbReference>
<dbReference type="GO" id="GO:0005886">
    <property type="term" value="C:plasma membrane"/>
    <property type="evidence" value="ECO:0007669"/>
    <property type="project" value="UniProtKB-SubCell"/>
</dbReference>
<evidence type="ECO:0000313" key="12">
    <source>
        <dbReference type="Proteomes" id="UP000434052"/>
    </source>
</evidence>
<evidence type="ECO:0000256" key="1">
    <source>
        <dbReference type="ARBA" id="ARBA00004651"/>
    </source>
</evidence>
<dbReference type="SMART" id="SM00382">
    <property type="entry name" value="AAA"/>
    <property type="match status" value="1"/>
</dbReference>
<evidence type="ECO:0000256" key="8">
    <source>
        <dbReference type="SAM" id="Phobius"/>
    </source>
</evidence>
<protein>
    <submittedName>
        <fullName evidence="11">Peptidase domain-containing ABC transporter</fullName>
    </submittedName>
</protein>
<dbReference type="Pfam" id="PF00005">
    <property type="entry name" value="ABC_tran"/>
    <property type="match status" value="1"/>
</dbReference>
<dbReference type="InterPro" id="IPR003593">
    <property type="entry name" value="AAA+_ATPase"/>
</dbReference>
<evidence type="ECO:0000259" key="10">
    <source>
        <dbReference type="PROSITE" id="PS50929"/>
    </source>
</evidence>
<keyword evidence="2 8" id="KW-0812">Transmembrane</keyword>
<evidence type="ECO:0000256" key="2">
    <source>
        <dbReference type="ARBA" id="ARBA00022692"/>
    </source>
</evidence>
<dbReference type="PROSITE" id="PS50893">
    <property type="entry name" value="ABC_TRANSPORTER_2"/>
    <property type="match status" value="1"/>
</dbReference>
<dbReference type="PROSITE" id="PS00211">
    <property type="entry name" value="ABC_TRANSPORTER_1"/>
    <property type="match status" value="1"/>
</dbReference>
<organism evidence="11 12">
    <name type="scientific">Oceanidesulfovibrio marinus</name>
    <dbReference type="NCBI Taxonomy" id="370038"/>
    <lineage>
        <taxon>Bacteria</taxon>
        <taxon>Pseudomonadati</taxon>
        <taxon>Thermodesulfobacteriota</taxon>
        <taxon>Desulfovibrionia</taxon>
        <taxon>Desulfovibrionales</taxon>
        <taxon>Desulfovibrionaceae</taxon>
        <taxon>Oceanidesulfovibrio</taxon>
    </lineage>
</organism>
<dbReference type="Proteomes" id="UP000434052">
    <property type="component" value="Unassembled WGS sequence"/>
</dbReference>
<feature type="domain" description="ABC transporter" evidence="9">
    <location>
        <begin position="513"/>
        <end position="739"/>
    </location>
</feature>
<dbReference type="CDD" id="cd18588">
    <property type="entry name" value="ABC_6TM_CyaB_HlyB_like"/>
    <property type="match status" value="1"/>
</dbReference>
<dbReference type="SUPFAM" id="SSF90123">
    <property type="entry name" value="ABC transporter transmembrane region"/>
    <property type="match status" value="1"/>
</dbReference>
<evidence type="ECO:0000256" key="7">
    <source>
        <dbReference type="SAM" id="MobiDB-lite"/>
    </source>
</evidence>
<evidence type="ECO:0000256" key="6">
    <source>
        <dbReference type="ARBA" id="ARBA00023136"/>
    </source>
</evidence>
<feature type="transmembrane region" description="Helical" evidence="8">
    <location>
        <begin position="338"/>
        <end position="358"/>
    </location>
</feature>
<feature type="region of interest" description="Disordered" evidence="7">
    <location>
        <begin position="90"/>
        <end position="114"/>
    </location>
</feature>
<dbReference type="InterPro" id="IPR039421">
    <property type="entry name" value="Type_1_exporter"/>
</dbReference>
<feature type="transmembrane region" description="Helical" evidence="8">
    <location>
        <begin position="200"/>
        <end position="222"/>
    </location>
</feature>
<evidence type="ECO:0000259" key="9">
    <source>
        <dbReference type="PROSITE" id="PS50893"/>
    </source>
</evidence>
<evidence type="ECO:0000313" key="11">
    <source>
        <dbReference type="EMBL" id="TVM30619.1"/>
    </source>
</evidence>
<dbReference type="SUPFAM" id="SSF52540">
    <property type="entry name" value="P-loop containing nucleoside triphosphate hydrolases"/>
    <property type="match status" value="1"/>
</dbReference>
<feature type="compositionally biased region" description="Polar residues" evidence="7">
    <location>
        <begin position="90"/>
        <end position="99"/>
    </location>
</feature>
<comment type="subcellular location">
    <subcellularLocation>
        <location evidence="1">Cell membrane</location>
        <topology evidence="1">Multi-pass membrane protein</topology>
    </subcellularLocation>
</comment>
<feature type="compositionally biased region" description="Acidic residues" evidence="7">
    <location>
        <begin position="100"/>
        <end position="109"/>
    </location>
</feature>
<dbReference type="InterPro" id="IPR027417">
    <property type="entry name" value="P-loop_NTPase"/>
</dbReference>
<dbReference type="InterPro" id="IPR036640">
    <property type="entry name" value="ABC1_TM_sf"/>
</dbReference>
<gene>
    <name evidence="11" type="ORF">DQK91_20525</name>
</gene>
<keyword evidence="3" id="KW-0547">Nucleotide-binding</keyword>
<dbReference type="Gene3D" id="3.40.50.300">
    <property type="entry name" value="P-loop containing nucleotide triphosphate hydrolases"/>
    <property type="match status" value="1"/>
</dbReference>
<dbReference type="PANTHER" id="PTHR24221:SF647">
    <property type="entry name" value="BLL6336 PROTEIN"/>
    <property type="match status" value="1"/>
</dbReference>
<dbReference type="GO" id="GO:0016887">
    <property type="term" value="F:ATP hydrolysis activity"/>
    <property type="evidence" value="ECO:0007669"/>
    <property type="project" value="InterPro"/>
</dbReference>
<dbReference type="Gene3D" id="1.20.1560.10">
    <property type="entry name" value="ABC transporter type 1, transmembrane domain"/>
    <property type="match status" value="1"/>
</dbReference>
<dbReference type="OrthoDB" id="9760168at2"/>
<dbReference type="InterPro" id="IPR017871">
    <property type="entry name" value="ABC_transporter-like_CS"/>
</dbReference>
<sequence length="739" mass="81914">MESQVHEREVATIRAEDFFWLLGSLCQLHRIPFDASLSAQSYPPPFTLDTLHEAAGDLGLKIGPCQLAGLDWRSVPLPIIAFLRTDIEQSQTDEAQSNDAADEQGDDATEERPESAVPMLILKNDGQQLLGFRAGSQTPETIPIEEAADRFQPQLIFVARETKDASQDDIDAEPEIKEQKFGFRWFIPEILKYKSIWRDVLLASLAIQLVGLATPLFTQVIIDKVIAHHTNSTLVVIGIAMIMFMIFTAVMTWMRQYLVLHTGNRVDAILGGKVFRHLMRLPLPYFESRPTGVLTARIRGVETIREFVSGAAVTLILDLPFLFIYLAVMFIYSQQLAVIAIGLLGLIAVISLIVAPIFREKINKQFLLGAKNQAYLTEYISGMSTVKSLQMEPDVEKKYSDILAQYLASGFSTKQVGNTYNVIANGLEQTMTLSILIVGALLVMKNEGFTVGMLVAFQMFASRMSQPLLRLVGLWQQFQQANIAVLRLGDILNMPQEPHALTPSRERSPQSKLSIHDLSFRYSENHPWLFRNLNINFKTGSLTVIMGPSGCGKSTLAKLMLGFYLPVEGHIALDGKDIRHLSVNELRQTFGVVPQETVLFSGTLYDNLIMAHPHAGFEEVIAACKAAEIHDVIEGLPQGYQTEIGERGTGLSGGQKQRIAIARALLKRPRILIFDEAVSNLDGQTAEQFAKTINRLKGHVTMLFITHQVPRGLEVDEVVQFGARRPAPEGGGQQAAPGA</sequence>
<dbReference type="InterPro" id="IPR011527">
    <property type="entry name" value="ABC1_TM_dom"/>
</dbReference>
<keyword evidence="6 8" id="KW-0472">Membrane</keyword>
<dbReference type="Pfam" id="PF00664">
    <property type="entry name" value="ABC_membrane"/>
    <property type="match status" value="1"/>
</dbReference>
<evidence type="ECO:0000256" key="4">
    <source>
        <dbReference type="ARBA" id="ARBA00022840"/>
    </source>
</evidence>
<dbReference type="EMBL" id="QMIF01000021">
    <property type="protein sequence ID" value="TVM30619.1"/>
    <property type="molecule type" value="Genomic_DNA"/>
</dbReference>
<accession>A0A6P1ZD16</accession>
<dbReference type="AlphaFoldDB" id="A0A6P1ZD16"/>
<feature type="transmembrane region" description="Helical" evidence="8">
    <location>
        <begin position="234"/>
        <end position="254"/>
    </location>
</feature>